<reference evidence="2 3" key="1">
    <citation type="submission" date="2018-01" db="EMBL/GenBank/DDBJ databases">
        <title>Deinococcus koreensis sp. nov., a radiation-resistant bacterium isolated from river water.</title>
        <authorList>
            <person name="Choi A."/>
        </authorList>
    </citation>
    <scope>NUCLEOTIDE SEQUENCE [LARGE SCALE GENOMIC DNA]</scope>
    <source>
        <strain evidence="2 3">SJW1-2</strain>
    </source>
</reference>
<dbReference type="Pfam" id="PF12697">
    <property type="entry name" value="Abhydrolase_6"/>
    <property type="match status" value="1"/>
</dbReference>
<gene>
    <name evidence="2" type="ORF">CVO96_04805</name>
</gene>
<protein>
    <submittedName>
        <fullName evidence="2">Alpha/beta hydrolase</fullName>
    </submittedName>
</protein>
<dbReference type="OrthoDB" id="135231at2"/>
<sequence>MSGQARRSAKRDAEYGLGFVTSNDGTRIGYREYGSGPAMVLVNGAIGTTQSYHELASDLATDFTVLVPERRGRPLSPRDYHPDHVIAREVEDVESVLNHSGAHFLFGLSSGAVIALEAARVLPSVHKLALYEAPLWVPPEQMRLDLVSRFDREIEAGQTAAAMVTALTISGTASPILTVLPRPLLELAVAGILRLDDRRKTREYPPLRTLVPTMQFDFKDVGSMQNRFETFRSVLSGVLLLTSTGSAKYFLTSAVALEQVLPRSQRIELRGLGHGGPWNTDRLGKPKTVATVLRAFFKA</sequence>
<keyword evidence="3" id="KW-1185">Reference proteome</keyword>
<comment type="caution">
    <text evidence="2">The sequence shown here is derived from an EMBL/GenBank/DDBJ whole genome shotgun (WGS) entry which is preliminary data.</text>
</comment>
<evidence type="ECO:0000259" key="1">
    <source>
        <dbReference type="Pfam" id="PF12697"/>
    </source>
</evidence>
<dbReference type="PANTHER" id="PTHR43194">
    <property type="entry name" value="HYDROLASE ALPHA/BETA FOLD FAMILY"/>
    <property type="match status" value="1"/>
</dbReference>
<organism evidence="2 3">
    <name type="scientific">Deinococcus koreensis</name>
    <dbReference type="NCBI Taxonomy" id="2054903"/>
    <lineage>
        <taxon>Bacteria</taxon>
        <taxon>Thermotogati</taxon>
        <taxon>Deinococcota</taxon>
        <taxon>Deinococci</taxon>
        <taxon>Deinococcales</taxon>
        <taxon>Deinococcaceae</taxon>
        <taxon>Deinococcus</taxon>
    </lineage>
</organism>
<keyword evidence="2" id="KW-0378">Hydrolase</keyword>
<evidence type="ECO:0000313" key="3">
    <source>
        <dbReference type="Proteomes" id="UP000236379"/>
    </source>
</evidence>
<dbReference type="Proteomes" id="UP000236379">
    <property type="component" value="Unassembled WGS sequence"/>
</dbReference>
<dbReference type="GO" id="GO:0016787">
    <property type="term" value="F:hydrolase activity"/>
    <property type="evidence" value="ECO:0007669"/>
    <property type="project" value="UniProtKB-KW"/>
</dbReference>
<proteinExistence type="predicted"/>
<dbReference type="PANTHER" id="PTHR43194:SF2">
    <property type="entry name" value="PEROXISOMAL MEMBRANE PROTEIN LPX1"/>
    <property type="match status" value="1"/>
</dbReference>
<dbReference type="RefSeq" id="WP_103310945.1">
    <property type="nucleotide sequence ID" value="NZ_PPPD01000001.1"/>
</dbReference>
<name>A0A2K3UW56_9DEIO</name>
<feature type="domain" description="AB hydrolase-1" evidence="1">
    <location>
        <begin position="40"/>
        <end position="277"/>
    </location>
</feature>
<dbReference type="SUPFAM" id="SSF53474">
    <property type="entry name" value="alpha/beta-Hydrolases"/>
    <property type="match status" value="1"/>
</dbReference>
<dbReference type="Gene3D" id="3.40.50.1820">
    <property type="entry name" value="alpha/beta hydrolase"/>
    <property type="match status" value="1"/>
</dbReference>
<dbReference type="AlphaFoldDB" id="A0A2K3UW56"/>
<evidence type="ECO:0000313" key="2">
    <source>
        <dbReference type="EMBL" id="PNY80779.1"/>
    </source>
</evidence>
<dbReference type="InterPro" id="IPR000073">
    <property type="entry name" value="AB_hydrolase_1"/>
</dbReference>
<dbReference type="InterPro" id="IPR029058">
    <property type="entry name" value="AB_hydrolase_fold"/>
</dbReference>
<dbReference type="InterPro" id="IPR050228">
    <property type="entry name" value="Carboxylesterase_BioH"/>
</dbReference>
<dbReference type="EMBL" id="PPPD01000001">
    <property type="protein sequence ID" value="PNY80779.1"/>
    <property type="molecule type" value="Genomic_DNA"/>
</dbReference>
<accession>A0A2K3UW56</accession>